<dbReference type="GO" id="GO:0000287">
    <property type="term" value="F:magnesium ion binding"/>
    <property type="evidence" value="ECO:0007669"/>
    <property type="project" value="InterPro"/>
</dbReference>
<sequence length="153" mass="16714">MRDVRIIEFFVPGEPVGKGRPRIGRVGQHARLFTPEKTASYEGLIAHAGCQAMAGDTPIPGPVLVELHMGLSIPQSMSKKRKAQALAGLVFPTKKPDMDNVIKAIFDGLNGVVWVDDVQVVDSVVRKRYAETPGVRVRVVPLYTTDHMEAKAV</sequence>
<dbReference type="Gene3D" id="3.30.1330.70">
    <property type="entry name" value="Holliday junction resolvase RusA"/>
    <property type="match status" value="1"/>
</dbReference>
<dbReference type="EMBL" id="WTFN01000003">
    <property type="protein sequence ID" value="MWK54668.1"/>
    <property type="molecule type" value="Genomic_DNA"/>
</dbReference>
<evidence type="ECO:0000313" key="1">
    <source>
        <dbReference type="EMBL" id="MWK54668.1"/>
    </source>
</evidence>
<gene>
    <name evidence="1" type="ORF">GO594_01640</name>
</gene>
<dbReference type="AlphaFoldDB" id="A0A7X3H3G5"/>
<dbReference type="GO" id="GO:0006310">
    <property type="term" value="P:DNA recombination"/>
    <property type="evidence" value="ECO:0007669"/>
    <property type="project" value="InterPro"/>
</dbReference>
<dbReference type="InterPro" id="IPR008822">
    <property type="entry name" value="Endonuclease_RusA-like"/>
</dbReference>
<comment type="caution">
    <text evidence="1">The sequence shown here is derived from an EMBL/GenBank/DDBJ whole genome shotgun (WGS) entry which is preliminary data.</text>
</comment>
<dbReference type="RefSeq" id="WP_160479548.1">
    <property type="nucleotide sequence ID" value="NZ_WTFN01000003.1"/>
</dbReference>
<dbReference type="Proteomes" id="UP000461288">
    <property type="component" value="Unassembled WGS sequence"/>
</dbReference>
<protein>
    <submittedName>
        <fullName evidence="1">RusA family crossover junction endodeoxyribonuclease</fullName>
    </submittedName>
</protein>
<name>A0A7X3H3G5_9GAMM</name>
<dbReference type="SUPFAM" id="SSF103084">
    <property type="entry name" value="Holliday junction resolvase RusA"/>
    <property type="match status" value="1"/>
</dbReference>
<dbReference type="Pfam" id="PF05866">
    <property type="entry name" value="RusA"/>
    <property type="match status" value="1"/>
</dbReference>
<reference evidence="1 2" key="1">
    <citation type="submission" date="2019-12" db="EMBL/GenBank/DDBJ databases">
        <title>Draft genome sequence of Pseudomonas otitidis recovered from a chicken carcass.</title>
        <authorList>
            <person name="Vieira T.R."/>
            <person name="Oliviera E.F.C."/>
            <person name="Silva N.M.V."/>
            <person name="Sambrano G.E."/>
            <person name="Cibulski S.P."/>
            <person name="Cardoso M.R.I."/>
        </authorList>
    </citation>
    <scope>NUCLEOTIDE SEQUENCE [LARGE SCALE GENOMIC DNA]</scope>
    <source>
        <strain evidence="1 2">25_K</strain>
    </source>
</reference>
<dbReference type="InterPro" id="IPR036614">
    <property type="entry name" value="RusA-like_sf"/>
</dbReference>
<evidence type="ECO:0000313" key="2">
    <source>
        <dbReference type="Proteomes" id="UP000461288"/>
    </source>
</evidence>
<dbReference type="GO" id="GO:0006281">
    <property type="term" value="P:DNA repair"/>
    <property type="evidence" value="ECO:0007669"/>
    <property type="project" value="InterPro"/>
</dbReference>
<accession>A0A7X3H3G5</accession>
<proteinExistence type="predicted"/>
<organism evidence="1 2">
    <name type="scientific">Metapseudomonas otitidis</name>
    <dbReference type="NCBI Taxonomy" id="319939"/>
    <lineage>
        <taxon>Bacteria</taxon>
        <taxon>Pseudomonadati</taxon>
        <taxon>Pseudomonadota</taxon>
        <taxon>Gammaproteobacteria</taxon>
        <taxon>Pseudomonadales</taxon>
        <taxon>Pseudomonadaceae</taxon>
        <taxon>Metapseudomonas</taxon>
    </lineage>
</organism>